<comment type="similarity">
    <text evidence="1 8">Belongs to the NAD-dependent glycerol-3-phosphate dehydrogenase family.</text>
</comment>
<evidence type="ECO:0000256" key="9">
    <source>
        <dbReference type="RuleBase" id="RU361243"/>
    </source>
</evidence>
<proteinExistence type="inferred from homology"/>
<dbReference type="SUPFAM" id="SSF48179">
    <property type="entry name" value="6-phosphogluconate dehydrogenase C-terminal domain-like"/>
    <property type="match status" value="1"/>
</dbReference>
<evidence type="ECO:0000313" key="14">
    <source>
        <dbReference type="Proteomes" id="UP000274756"/>
    </source>
</evidence>
<dbReference type="PIRSF" id="PIRSF000114">
    <property type="entry name" value="Glycerol-3-P_dh"/>
    <property type="match status" value="1"/>
</dbReference>
<dbReference type="Proteomes" id="UP000038040">
    <property type="component" value="Unplaced"/>
</dbReference>
<dbReference type="Gene3D" id="3.40.50.720">
    <property type="entry name" value="NAD(P)-binding Rossmann-like Domain"/>
    <property type="match status" value="2"/>
</dbReference>
<dbReference type="GO" id="GO:0141152">
    <property type="term" value="F:glycerol-3-phosphate dehydrogenase (NAD+) activity"/>
    <property type="evidence" value="ECO:0007669"/>
    <property type="project" value="UniProtKB-UniRule"/>
</dbReference>
<dbReference type="InterPro" id="IPR011128">
    <property type="entry name" value="G3P_DH_NAD-dep_N"/>
</dbReference>
<dbReference type="FunFam" id="1.10.1040.10:FF:000004">
    <property type="entry name" value="Glycerol-3-phosphate dehydrogenase [NAD(+)]"/>
    <property type="match status" value="1"/>
</dbReference>
<evidence type="ECO:0000256" key="3">
    <source>
        <dbReference type="ARBA" id="ARBA00023027"/>
    </source>
</evidence>
<name>A0A0N4UE68_DRAME</name>
<feature type="binding site" evidence="7">
    <location>
        <begin position="10"/>
        <end position="15"/>
    </location>
    <ligand>
        <name>NAD(+)</name>
        <dbReference type="ChEBI" id="CHEBI:57540"/>
    </ligand>
</feature>
<dbReference type="PRINTS" id="PR00077">
    <property type="entry name" value="GPDHDRGNASE"/>
</dbReference>
<dbReference type="PANTHER" id="PTHR11728:SF8">
    <property type="entry name" value="GLYCEROL-3-PHOSPHATE DEHYDROGENASE [NAD(+)]-RELATED"/>
    <property type="match status" value="1"/>
</dbReference>
<evidence type="ECO:0000256" key="5">
    <source>
        <dbReference type="PIRSR" id="PIRSR000114-1"/>
    </source>
</evidence>
<evidence type="ECO:0000259" key="10">
    <source>
        <dbReference type="Pfam" id="PF01210"/>
    </source>
</evidence>
<dbReference type="Gene3D" id="1.10.1040.10">
    <property type="entry name" value="N-(1-d-carboxylethyl)-l-norvaline Dehydrogenase, domain 2"/>
    <property type="match status" value="1"/>
</dbReference>
<evidence type="ECO:0000256" key="4">
    <source>
        <dbReference type="ARBA" id="ARBA00048683"/>
    </source>
</evidence>
<feature type="binding site" evidence="6">
    <location>
        <begin position="250"/>
        <end position="251"/>
    </location>
    <ligand>
        <name>substrate</name>
    </ligand>
</feature>
<dbReference type="InterPro" id="IPR013328">
    <property type="entry name" value="6PGD_dom2"/>
</dbReference>
<gene>
    <name evidence="12" type="ORF">DME_LOCUS701</name>
</gene>
<evidence type="ECO:0000256" key="7">
    <source>
        <dbReference type="PIRSR" id="PIRSR000114-3"/>
    </source>
</evidence>
<dbReference type="Pfam" id="PF01210">
    <property type="entry name" value="NAD_Gly3P_dh_N"/>
    <property type="match status" value="1"/>
</dbReference>
<reference evidence="12 14" key="2">
    <citation type="submission" date="2018-11" db="EMBL/GenBank/DDBJ databases">
        <authorList>
            <consortium name="Pathogen Informatics"/>
        </authorList>
    </citation>
    <scope>NUCLEOTIDE SEQUENCE [LARGE SCALE GENOMIC DNA]</scope>
</reference>
<sequence length="280" mass="31093">MDLLKVAMIGSGNWGTTVARIVASNIEIYKEEFDPIVKMWMFEEIVNGRKLSEIINTEHENVKYLPDILIFVTPHQFLVNICNNMKGKLKENAIGISLIKGLLPEKKGGIRLISEEIHDILNISVSILMGANLAQEVADGHFCEATLGCLESNEISEKLRKLFETDNFKISVVHDPKTVEVCGALKNIVGCAAGIADGLDCGQNTKAAILRIGLVEITKFVDMFYPGSHIRTFFESCGIGDLIATCYGGRNRAVCEAMVKTKKVFTTKNFSDQIFYFLDY</sequence>
<feature type="domain" description="Glycerol-3-phosphate dehydrogenase NAD-dependent C-terminal" evidence="11">
    <location>
        <begin position="175"/>
        <end position="265"/>
    </location>
</feature>
<feature type="binding site" evidence="6">
    <location>
        <position position="100"/>
    </location>
    <ligand>
        <name>substrate</name>
    </ligand>
</feature>
<dbReference type="SUPFAM" id="SSF51735">
    <property type="entry name" value="NAD(P)-binding Rossmann-fold domains"/>
    <property type="match status" value="1"/>
</dbReference>
<dbReference type="InterPro" id="IPR036291">
    <property type="entry name" value="NAD(P)-bd_dom_sf"/>
</dbReference>
<organism evidence="13 15">
    <name type="scientific">Dracunculus medinensis</name>
    <name type="common">Guinea worm</name>
    <dbReference type="NCBI Taxonomy" id="318479"/>
    <lineage>
        <taxon>Eukaryota</taxon>
        <taxon>Metazoa</taxon>
        <taxon>Ecdysozoa</taxon>
        <taxon>Nematoda</taxon>
        <taxon>Chromadorea</taxon>
        <taxon>Rhabditida</taxon>
        <taxon>Spirurina</taxon>
        <taxon>Dracunculoidea</taxon>
        <taxon>Dracunculidae</taxon>
        <taxon>Dracunculus</taxon>
    </lineage>
</organism>
<evidence type="ECO:0000259" key="11">
    <source>
        <dbReference type="Pfam" id="PF07479"/>
    </source>
</evidence>
<dbReference type="GO" id="GO:0051287">
    <property type="term" value="F:NAD binding"/>
    <property type="evidence" value="ECO:0007669"/>
    <property type="project" value="UniProtKB-UniRule"/>
</dbReference>
<dbReference type="Proteomes" id="UP000274756">
    <property type="component" value="Unassembled WGS sequence"/>
</dbReference>
<evidence type="ECO:0000313" key="13">
    <source>
        <dbReference type="Proteomes" id="UP000038040"/>
    </source>
</evidence>
<evidence type="ECO:0000256" key="2">
    <source>
        <dbReference type="ARBA" id="ARBA00023002"/>
    </source>
</evidence>
<dbReference type="Pfam" id="PF07479">
    <property type="entry name" value="NAD_Gly3P_dh_C"/>
    <property type="match status" value="1"/>
</dbReference>
<dbReference type="EC" id="1.1.1.8" evidence="9"/>
<keyword evidence="3 7" id="KW-0520">NAD</keyword>
<dbReference type="STRING" id="318479.A0A0N4UE68"/>
<feature type="domain" description="Glycerol-3-phosphate dehydrogenase NAD-dependent N-terminal" evidence="10">
    <location>
        <begin position="67"/>
        <end position="151"/>
    </location>
</feature>
<dbReference type="GO" id="GO:0005975">
    <property type="term" value="P:carbohydrate metabolic process"/>
    <property type="evidence" value="ECO:0007669"/>
    <property type="project" value="InterPro"/>
</dbReference>
<dbReference type="InterPro" id="IPR006168">
    <property type="entry name" value="G3P_DH_NAD-dep"/>
</dbReference>
<dbReference type="OrthoDB" id="10263760at2759"/>
<dbReference type="GO" id="GO:0046168">
    <property type="term" value="P:glycerol-3-phosphate catabolic process"/>
    <property type="evidence" value="ECO:0007669"/>
    <property type="project" value="UniProtKB-UniRule"/>
</dbReference>
<keyword evidence="14" id="KW-1185">Reference proteome</keyword>
<keyword evidence="2 8" id="KW-0560">Oxidoreductase</keyword>
<dbReference type="EMBL" id="UYYG01000006">
    <property type="protein sequence ID" value="VDN50728.1"/>
    <property type="molecule type" value="Genomic_DNA"/>
</dbReference>
<dbReference type="InterPro" id="IPR006109">
    <property type="entry name" value="G3P_DH_NAD-dep_C"/>
</dbReference>
<accession>A0A0N4UE68</accession>
<evidence type="ECO:0000313" key="12">
    <source>
        <dbReference type="EMBL" id="VDN50728.1"/>
    </source>
</evidence>
<feature type="active site" description="Proton acceptor" evidence="5">
    <location>
        <position position="186"/>
    </location>
</feature>
<dbReference type="GO" id="GO:0005829">
    <property type="term" value="C:cytosol"/>
    <property type="evidence" value="ECO:0007669"/>
    <property type="project" value="TreeGrafter"/>
</dbReference>
<evidence type="ECO:0000256" key="8">
    <source>
        <dbReference type="RuleBase" id="RU000437"/>
    </source>
</evidence>
<dbReference type="AlphaFoldDB" id="A0A0N4UE68"/>
<feature type="binding site" evidence="7">
    <location>
        <position position="134"/>
    </location>
    <ligand>
        <name>NAD(+)</name>
        <dbReference type="ChEBI" id="CHEBI:57540"/>
    </ligand>
</feature>
<evidence type="ECO:0000256" key="1">
    <source>
        <dbReference type="ARBA" id="ARBA00011009"/>
    </source>
</evidence>
<protein>
    <recommendedName>
        <fullName evidence="9">Glycerol-3-phosphate dehydrogenase [NAD(+)]</fullName>
        <ecNumber evidence="9">1.1.1.8</ecNumber>
    </recommendedName>
</protein>
<dbReference type="PANTHER" id="PTHR11728">
    <property type="entry name" value="GLYCEROL-3-PHOSPHATE DEHYDROGENASE"/>
    <property type="match status" value="1"/>
</dbReference>
<evidence type="ECO:0000313" key="15">
    <source>
        <dbReference type="WBParaSite" id="DME_0000565601-mRNA-1"/>
    </source>
</evidence>
<reference evidence="15" key="1">
    <citation type="submission" date="2017-02" db="UniProtKB">
        <authorList>
            <consortium name="WormBaseParasite"/>
        </authorList>
    </citation>
    <scope>IDENTIFICATION</scope>
</reference>
<comment type="catalytic activity">
    <reaction evidence="4 9">
        <text>sn-glycerol 3-phosphate + NAD(+) = dihydroxyacetone phosphate + NADH + H(+)</text>
        <dbReference type="Rhea" id="RHEA:11092"/>
        <dbReference type="ChEBI" id="CHEBI:15378"/>
        <dbReference type="ChEBI" id="CHEBI:57540"/>
        <dbReference type="ChEBI" id="CHEBI:57597"/>
        <dbReference type="ChEBI" id="CHEBI:57642"/>
        <dbReference type="ChEBI" id="CHEBI:57945"/>
        <dbReference type="EC" id="1.1.1.8"/>
    </reaction>
</comment>
<dbReference type="InterPro" id="IPR008927">
    <property type="entry name" value="6-PGluconate_DH-like_C_sf"/>
</dbReference>
<dbReference type="WBParaSite" id="DME_0000565601-mRNA-1">
    <property type="protein sequence ID" value="DME_0000565601-mRNA-1"/>
    <property type="gene ID" value="DME_0000565601"/>
</dbReference>
<feature type="binding site" evidence="7">
    <location>
        <position position="250"/>
    </location>
    <ligand>
        <name>NAD(+)</name>
        <dbReference type="ChEBI" id="CHEBI:57540"/>
    </ligand>
</feature>
<evidence type="ECO:0000256" key="6">
    <source>
        <dbReference type="PIRSR" id="PIRSR000114-2"/>
    </source>
</evidence>
<feature type="binding site" evidence="7">
    <location>
        <position position="42"/>
    </location>
    <ligand>
        <name>NAD(+)</name>
        <dbReference type="ChEBI" id="CHEBI:57540"/>
    </ligand>
</feature>
<feature type="binding site" evidence="7">
    <location>
        <position position="77"/>
    </location>
    <ligand>
        <name>NAD(+)</name>
        <dbReference type="ChEBI" id="CHEBI:57540"/>
    </ligand>
</feature>